<dbReference type="EMBL" id="BGZK01001010">
    <property type="protein sequence ID" value="GBP68429.1"/>
    <property type="molecule type" value="Genomic_DNA"/>
</dbReference>
<dbReference type="Proteomes" id="UP000299102">
    <property type="component" value="Unassembled WGS sequence"/>
</dbReference>
<evidence type="ECO:0000313" key="1">
    <source>
        <dbReference type="EMBL" id="GBP68429.1"/>
    </source>
</evidence>
<protein>
    <submittedName>
        <fullName evidence="1">Uncharacterized protein</fullName>
    </submittedName>
</protein>
<accession>A0A4C1Y1J4</accession>
<name>A0A4C1Y1J4_EUMVA</name>
<evidence type="ECO:0000313" key="2">
    <source>
        <dbReference type="Proteomes" id="UP000299102"/>
    </source>
</evidence>
<proteinExistence type="predicted"/>
<dbReference type="AlphaFoldDB" id="A0A4C1Y1J4"/>
<sequence length="186" mass="21235">MSKAKQAPQTKAGPALTRKKFMLCVCAREALQGAPRRLDLHNNHIETLIHERRPVESAREPGQLINSLCFKCSSGDVAVEYERWIYLQNSSKDGRDAHPVSRYSTCTNRKVNPGGRPASKYFASRRRRGRGRRQVKVETIRLQYPLVCRERPPAADHEGDEPASYLRFNGTYALRQRSVADRDSRL</sequence>
<reference evidence="1 2" key="1">
    <citation type="journal article" date="2019" name="Commun. Biol.">
        <title>The bagworm genome reveals a unique fibroin gene that provides high tensile strength.</title>
        <authorList>
            <person name="Kono N."/>
            <person name="Nakamura H."/>
            <person name="Ohtoshi R."/>
            <person name="Tomita M."/>
            <person name="Numata K."/>
            <person name="Arakawa K."/>
        </authorList>
    </citation>
    <scope>NUCLEOTIDE SEQUENCE [LARGE SCALE GENOMIC DNA]</scope>
</reference>
<comment type="caution">
    <text evidence="1">The sequence shown here is derived from an EMBL/GenBank/DDBJ whole genome shotgun (WGS) entry which is preliminary data.</text>
</comment>
<keyword evidence="2" id="KW-1185">Reference proteome</keyword>
<organism evidence="1 2">
    <name type="scientific">Eumeta variegata</name>
    <name type="common">Bagworm moth</name>
    <name type="synonym">Eumeta japonica</name>
    <dbReference type="NCBI Taxonomy" id="151549"/>
    <lineage>
        <taxon>Eukaryota</taxon>
        <taxon>Metazoa</taxon>
        <taxon>Ecdysozoa</taxon>
        <taxon>Arthropoda</taxon>
        <taxon>Hexapoda</taxon>
        <taxon>Insecta</taxon>
        <taxon>Pterygota</taxon>
        <taxon>Neoptera</taxon>
        <taxon>Endopterygota</taxon>
        <taxon>Lepidoptera</taxon>
        <taxon>Glossata</taxon>
        <taxon>Ditrysia</taxon>
        <taxon>Tineoidea</taxon>
        <taxon>Psychidae</taxon>
        <taxon>Oiketicinae</taxon>
        <taxon>Eumeta</taxon>
    </lineage>
</organism>
<gene>
    <name evidence="1" type="ORF">EVAR_38666_1</name>
</gene>